<feature type="coiled-coil region" evidence="1">
    <location>
        <begin position="60"/>
        <end position="94"/>
    </location>
</feature>
<dbReference type="RefSeq" id="WP_090667902.1">
    <property type="nucleotide sequence ID" value="NZ_FNIT01000001.1"/>
</dbReference>
<accession>A0A1H0CIW7</accession>
<dbReference type="InterPro" id="IPR034706">
    <property type="entry name" value="CpoB"/>
</dbReference>
<keyword evidence="1" id="KW-0175">Coiled coil</keyword>
<keyword evidence="1" id="KW-0131">Cell cycle</keyword>
<evidence type="ECO:0000256" key="2">
    <source>
        <dbReference type="PROSITE-ProRule" id="PRU00339"/>
    </source>
</evidence>
<keyword evidence="1" id="KW-0132">Cell division</keyword>
<keyword evidence="2" id="KW-0802">TPR repeat</keyword>
<keyword evidence="1" id="KW-0732">Signal</keyword>
<comment type="subcellular location">
    <subcellularLocation>
        <location evidence="1">Periplasm</location>
    </subcellularLocation>
</comment>
<evidence type="ECO:0000313" key="4">
    <source>
        <dbReference type="EMBL" id="SDN57829.1"/>
    </source>
</evidence>
<sequence precursor="true">MAQSRLLLPILAVALGATAAPTHAIELPFGFGGSDRAATQPAQAAPAVRMAQAGDGGVRLSQVEEEMRRLTGKVEELSFLVLQLQEQLRKTQEDNEFRFQDLEKGSGGSGTNASAPQRKTELTPPVAPATPETTAPATSSRVASVATPSANDATSPRAAAPAAAPQTDEIGALLNGAAVSQPLPSTEPSVPPSDKVASIRTEGPVELYSLGYNYMLAGDYHLAETTFRQYTQTYPSSSDAPDAQYWLGEALYAQAKYRDAAEVFLNAQKAHPQAPKAPEMMLKLGMSLARLDNRETACVTYGEVSRRYPAMSANVKRKLQAEEKSASCS</sequence>
<dbReference type="EMBL" id="FNIT01000001">
    <property type="protein sequence ID" value="SDN57829.1"/>
    <property type="molecule type" value="Genomic_DNA"/>
</dbReference>
<evidence type="ECO:0000256" key="1">
    <source>
        <dbReference type="HAMAP-Rule" id="MF_02066"/>
    </source>
</evidence>
<comment type="function">
    <text evidence="1">Mediates coordination of peptidoglycan synthesis and outer membrane constriction during cell division.</text>
</comment>
<dbReference type="GO" id="GO:0030288">
    <property type="term" value="C:outer membrane-bounded periplasmic space"/>
    <property type="evidence" value="ECO:0007669"/>
    <property type="project" value="UniProtKB-UniRule"/>
</dbReference>
<reference evidence="4 5" key="1">
    <citation type="submission" date="2016-10" db="EMBL/GenBank/DDBJ databases">
        <authorList>
            <person name="de Groot N.N."/>
        </authorList>
    </citation>
    <scope>NUCLEOTIDE SEQUENCE [LARGE SCALE GENOMIC DNA]</scope>
    <source>
        <strain evidence="5">L7-484,KACC 16230,DSM 25025</strain>
    </source>
</reference>
<dbReference type="HAMAP" id="MF_02066">
    <property type="entry name" value="CpoB"/>
    <property type="match status" value="1"/>
</dbReference>
<feature type="region of interest" description="Disordered" evidence="3">
    <location>
        <begin position="99"/>
        <end position="165"/>
    </location>
</feature>
<proteinExistence type="inferred from homology"/>
<dbReference type="Pfam" id="PF13432">
    <property type="entry name" value="TPR_16"/>
    <property type="match status" value="1"/>
</dbReference>
<dbReference type="PROSITE" id="PS50005">
    <property type="entry name" value="TPR"/>
    <property type="match status" value="1"/>
</dbReference>
<dbReference type="GO" id="GO:0043093">
    <property type="term" value="P:FtsZ-dependent cytokinesis"/>
    <property type="evidence" value="ECO:0007669"/>
    <property type="project" value="UniProtKB-UniRule"/>
</dbReference>
<organism evidence="4 5">
    <name type="scientific">Aureimonas jatrophae</name>
    <dbReference type="NCBI Taxonomy" id="1166073"/>
    <lineage>
        <taxon>Bacteria</taxon>
        <taxon>Pseudomonadati</taxon>
        <taxon>Pseudomonadota</taxon>
        <taxon>Alphaproteobacteria</taxon>
        <taxon>Hyphomicrobiales</taxon>
        <taxon>Aurantimonadaceae</taxon>
        <taxon>Aureimonas</taxon>
    </lineage>
</organism>
<comment type="similarity">
    <text evidence="1">Belongs to the CpoB family.</text>
</comment>
<feature type="compositionally biased region" description="Low complexity" evidence="3">
    <location>
        <begin position="129"/>
        <end position="138"/>
    </location>
</feature>
<keyword evidence="1" id="KW-0574">Periplasm</keyword>
<dbReference type="Pfam" id="PF13174">
    <property type="entry name" value="TPR_6"/>
    <property type="match status" value="1"/>
</dbReference>
<gene>
    <name evidence="1" type="primary">cpoB</name>
    <name evidence="4" type="ORF">SAMN05192530_101327</name>
</gene>
<evidence type="ECO:0000256" key="3">
    <source>
        <dbReference type="SAM" id="MobiDB-lite"/>
    </source>
</evidence>
<name>A0A1H0CIW7_9HYPH</name>
<dbReference type="Proteomes" id="UP000198793">
    <property type="component" value="Unassembled WGS sequence"/>
</dbReference>
<keyword evidence="5" id="KW-1185">Reference proteome</keyword>
<feature type="signal peptide" evidence="1">
    <location>
        <begin position="1"/>
        <end position="19"/>
    </location>
</feature>
<feature type="chain" id="PRO_5011799900" description="Cell division coordinator CpoB" evidence="1">
    <location>
        <begin position="20"/>
        <end position="329"/>
    </location>
</feature>
<dbReference type="SUPFAM" id="SSF48452">
    <property type="entry name" value="TPR-like"/>
    <property type="match status" value="1"/>
</dbReference>
<feature type="compositionally biased region" description="Polar residues" evidence="3">
    <location>
        <begin position="139"/>
        <end position="154"/>
    </location>
</feature>
<dbReference type="InterPro" id="IPR019734">
    <property type="entry name" value="TPR_rpt"/>
</dbReference>
<protein>
    <recommendedName>
        <fullName evidence="1">Cell division coordinator CpoB</fullName>
    </recommendedName>
</protein>
<feature type="repeat" description="TPR" evidence="2">
    <location>
        <begin position="241"/>
        <end position="274"/>
    </location>
</feature>
<dbReference type="NCBIfam" id="TIGR02795">
    <property type="entry name" value="tol_pal_ybgF"/>
    <property type="match status" value="1"/>
</dbReference>
<dbReference type="AlphaFoldDB" id="A0A1H0CIW7"/>
<evidence type="ECO:0000313" key="5">
    <source>
        <dbReference type="Proteomes" id="UP000198793"/>
    </source>
</evidence>
<dbReference type="InterPro" id="IPR014162">
    <property type="entry name" value="CpoB_C"/>
</dbReference>
<dbReference type="InterPro" id="IPR011990">
    <property type="entry name" value="TPR-like_helical_dom_sf"/>
</dbReference>
<dbReference type="Gene3D" id="1.25.40.10">
    <property type="entry name" value="Tetratricopeptide repeat domain"/>
    <property type="match status" value="1"/>
</dbReference>
<dbReference type="OrthoDB" id="7185608at2"/>
<dbReference type="STRING" id="1166073.SAMN05192530_101327"/>